<accession>S4GXS1</accession>
<protein>
    <submittedName>
        <fullName evidence="2">Uncharacterized protein</fullName>
    </submittedName>
</protein>
<organism evidence="2 3">
    <name type="scientific">Gardnerella vaginalis JCP8108</name>
    <dbReference type="NCBI Taxonomy" id="1261066"/>
    <lineage>
        <taxon>Bacteria</taxon>
        <taxon>Bacillati</taxon>
        <taxon>Actinomycetota</taxon>
        <taxon>Actinomycetes</taxon>
        <taxon>Bifidobacteriales</taxon>
        <taxon>Bifidobacteriaceae</taxon>
        <taxon>Gardnerella</taxon>
    </lineage>
</organism>
<dbReference type="AlphaFoldDB" id="S4GXS1"/>
<dbReference type="HOGENOM" id="CLU_2699408_0_0_11"/>
<feature type="transmembrane region" description="Helical" evidence="1">
    <location>
        <begin position="54"/>
        <end position="75"/>
    </location>
</feature>
<dbReference type="PATRIC" id="fig|1261066.4.peg.772"/>
<keyword evidence="1" id="KW-1133">Transmembrane helix</keyword>
<dbReference type="Proteomes" id="UP000014521">
    <property type="component" value="Unassembled WGS sequence"/>
</dbReference>
<reference evidence="2 3" key="1">
    <citation type="submission" date="2013-06" db="EMBL/GenBank/DDBJ databases">
        <authorList>
            <person name="Weinstock G."/>
            <person name="Sodergren E."/>
            <person name="Lobos E.A."/>
            <person name="Fulton L."/>
            <person name="Fulton R."/>
            <person name="Courtney L."/>
            <person name="Fronick C."/>
            <person name="O'Laughlin M."/>
            <person name="Godfrey J."/>
            <person name="Wilson R.M."/>
            <person name="Miner T."/>
            <person name="Farmer C."/>
            <person name="Delehaunty K."/>
            <person name="Cordes M."/>
            <person name="Minx P."/>
            <person name="Tomlinson C."/>
            <person name="Chen J."/>
            <person name="Wollam A."/>
            <person name="Pepin K.H."/>
            <person name="Bhonagiri V."/>
            <person name="Zhang X."/>
            <person name="Warren W."/>
            <person name="Mitreva M."/>
            <person name="Mardis E.R."/>
            <person name="Wilson R.K."/>
        </authorList>
    </citation>
    <scope>NUCLEOTIDE SEQUENCE [LARGE SCALE GENOMIC DNA]</scope>
    <source>
        <strain evidence="2 3">JCP8108</strain>
    </source>
</reference>
<keyword evidence="1" id="KW-0812">Transmembrane</keyword>
<evidence type="ECO:0000313" key="2">
    <source>
        <dbReference type="EMBL" id="EPI47562.1"/>
    </source>
</evidence>
<sequence length="81" mass="9069">MIIFCDYLLQKSIVELGIIGFYNKTINKNFRRYEMFGSDLFAAAGFADIQSGSAILGSMIFAIVVVLIGIGIKIWKKYGKH</sequence>
<keyword evidence="1" id="KW-0472">Membrane</keyword>
<dbReference type="EMBL" id="ATJJ01000048">
    <property type="protein sequence ID" value="EPI47562.1"/>
    <property type="molecule type" value="Genomic_DNA"/>
</dbReference>
<name>S4GXS1_GARVA</name>
<gene>
    <name evidence="2" type="ORF">HMPREF1581_00852</name>
</gene>
<evidence type="ECO:0000313" key="3">
    <source>
        <dbReference type="Proteomes" id="UP000014521"/>
    </source>
</evidence>
<comment type="caution">
    <text evidence="2">The sequence shown here is derived from an EMBL/GenBank/DDBJ whole genome shotgun (WGS) entry which is preliminary data.</text>
</comment>
<proteinExistence type="predicted"/>
<evidence type="ECO:0000256" key="1">
    <source>
        <dbReference type="SAM" id="Phobius"/>
    </source>
</evidence>